<evidence type="ECO:0000256" key="1">
    <source>
        <dbReference type="ARBA" id="ARBA00004413"/>
    </source>
</evidence>
<dbReference type="AlphaFoldDB" id="A0A1M4UMC8"/>
<dbReference type="GO" id="GO:0009425">
    <property type="term" value="C:bacterial-type flagellum basal body"/>
    <property type="evidence" value="ECO:0007669"/>
    <property type="project" value="InterPro"/>
</dbReference>
<evidence type="ECO:0000256" key="2">
    <source>
        <dbReference type="ARBA" id="ARBA00009226"/>
    </source>
</evidence>
<dbReference type="GO" id="GO:0003774">
    <property type="term" value="F:cytoskeletal motor activity"/>
    <property type="evidence" value="ECO:0007669"/>
    <property type="project" value="InterPro"/>
</dbReference>
<dbReference type="Pfam" id="PF04509">
    <property type="entry name" value="CheC"/>
    <property type="match status" value="2"/>
</dbReference>
<accession>A0A1M4UMC8</accession>
<dbReference type="InterPro" id="IPR001172">
    <property type="entry name" value="FliN_T3SS_HrcQb"/>
</dbReference>
<feature type="region of interest" description="Disordered" evidence="7">
    <location>
        <begin position="1"/>
        <end position="32"/>
    </location>
</feature>
<keyword evidence="6" id="KW-0472">Membrane</keyword>
<name>A0A1M4UMC8_9CLOT</name>
<dbReference type="Gene3D" id="2.30.330.10">
    <property type="entry name" value="SpoA-like"/>
    <property type="match status" value="1"/>
</dbReference>
<keyword evidence="5" id="KW-0283">Flagellar rotation</keyword>
<dbReference type="SUPFAM" id="SSF103039">
    <property type="entry name" value="CheC-like"/>
    <property type="match status" value="1"/>
</dbReference>
<dbReference type="InterPro" id="IPR007597">
    <property type="entry name" value="CheC"/>
</dbReference>
<protein>
    <submittedName>
        <fullName evidence="10">Flagellar motor switch protein FliN/FliY</fullName>
    </submittedName>
</protein>
<feature type="domain" description="CheC-like protein" evidence="9">
    <location>
        <begin position="46"/>
        <end position="81"/>
    </location>
</feature>
<dbReference type="GO" id="GO:0071973">
    <property type="term" value="P:bacterial-type flagellum-dependent cell motility"/>
    <property type="evidence" value="ECO:0007669"/>
    <property type="project" value="InterPro"/>
</dbReference>
<keyword evidence="10" id="KW-0966">Cell projection</keyword>
<keyword evidence="4" id="KW-0145">Chemotaxis</keyword>
<dbReference type="Gene3D" id="3.40.1550.10">
    <property type="entry name" value="CheC-like"/>
    <property type="match status" value="1"/>
</dbReference>
<feature type="domain" description="CheC-like protein" evidence="9">
    <location>
        <begin position="143"/>
        <end position="177"/>
    </location>
</feature>
<gene>
    <name evidence="10" type="ORF">SAMN05443638_10596</name>
</gene>
<dbReference type="InterPro" id="IPR001543">
    <property type="entry name" value="FliN-like_C"/>
</dbReference>
<dbReference type="InterPro" id="IPR012826">
    <property type="entry name" value="FliN"/>
</dbReference>
<keyword evidence="3" id="KW-1003">Cell membrane</keyword>
<dbReference type="PANTHER" id="PTHR43484:SF1">
    <property type="entry name" value="FLAGELLAR MOTOR SWITCH PROTEIN FLIN"/>
    <property type="match status" value="1"/>
</dbReference>
<feature type="compositionally biased region" description="Low complexity" evidence="7">
    <location>
        <begin position="260"/>
        <end position="272"/>
    </location>
</feature>
<dbReference type="PRINTS" id="PR00956">
    <property type="entry name" value="FLGMOTORFLIN"/>
</dbReference>
<sequence>MSNSFLSQDEIDSLLKGSDTPEEDIKPQDENLSVDELKEDDITDLHKDLLGEVGNISMGSASTALSQLINQPVNITTPVVSVTTLKELRKEFHVPNIVLEVKYVSGISGKSILVIKLPDAAVIASLMMGGDGNVSNSTSLTEIEISAVQEAMNQMIGSAATSMATMFSREVNISPPISNTWEEDTSPLTEEISETENLVKVSFRMTIGNLVDSNIMQILPMETAKTIVSIMMGEEPELSDKNNSREESREVMKNKEQTKNIDNSTINDNSNSRPATKKPSAPVEVHEATFDNLDQERIGAPHKNIDLILDVPLEISVVLGKTKKSIKDVLALANGSLIELDTLADEPVEILANGKKVAYGEVVVIDENFGVRITDIVSGPERVKSLRD</sequence>
<dbReference type="NCBIfam" id="NF005995">
    <property type="entry name" value="PRK08119.1"/>
    <property type="match status" value="1"/>
</dbReference>
<keyword evidence="11" id="KW-1185">Reference proteome</keyword>
<evidence type="ECO:0000256" key="5">
    <source>
        <dbReference type="ARBA" id="ARBA00022779"/>
    </source>
</evidence>
<evidence type="ECO:0000313" key="10">
    <source>
        <dbReference type="EMBL" id="SHE57834.1"/>
    </source>
</evidence>
<dbReference type="EMBL" id="FQVM01000005">
    <property type="protein sequence ID" value="SHE57834.1"/>
    <property type="molecule type" value="Genomic_DNA"/>
</dbReference>
<dbReference type="Pfam" id="PF01052">
    <property type="entry name" value="FliMN_C"/>
    <property type="match status" value="1"/>
</dbReference>
<dbReference type="InterPro" id="IPR028976">
    <property type="entry name" value="CheC-like_sf"/>
</dbReference>
<feature type="domain" description="Flagellar motor switch protein FliN-like C-terminal" evidence="8">
    <location>
        <begin position="307"/>
        <end position="377"/>
    </location>
</feature>
<keyword evidence="10" id="KW-0282">Flagellum</keyword>
<keyword evidence="10" id="KW-0969">Cilium</keyword>
<evidence type="ECO:0000256" key="4">
    <source>
        <dbReference type="ARBA" id="ARBA00022500"/>
    </source>
</evidence>
<organism evidence="10 11">
    <name type="scientific">Clostridium fallax</name>
    <dbReference type="NCBI Taxonomy" id="1533"/>
    <lineage>
        <taxon>Bacteria</taxon>
        <taxon>Bacillati</taxon>
        <taxon>Bacillota</taxon>
        <taxon>Clostridia</taxon>
        <taxon>Eubacteriales</taxon>
        <taxon>Clostridiaceae</taxon>
        <taxon>Clostridium</taxon>
    </lineage>
</organism>
<feature type="compositionally biased region" description="Basic and acidic residues" evidence="7">
    <location>
        <begin position="238"/>
        <end position="259"/>
    </location>
</feature>
<dbReference type="InterPro" id="IPR051469">
    <property type="entry name" value="FliN/MopA/SpaO"/>
</dbReference>
<proteinExistence type="inferred from homology"/>
<dbReference type="OrthoDB" id="9773459at2"/>
<evidence type="ECO:0000256" key="6">
    <source>
        <dbReference type="ARBA" id="ARBA00023136"/>
    </source>
</evidence>
<dbReference type="SUPFAM" id="SSF101801">
    <property type="entry name" value="Surface presentation of antigens (SPOA)"/>
    <property type="match status" value="1"/>
</dbReference>
<reference evidence="10 11" key="1">
    <citation type="submission" date="2016-11" db="EMBL/GenBank/DDBJ databases">
        <authorList>
            <person name="Jaros S."/>
            <person name="Januszkiewicz K."/>
            <person name="Wedrychowicz H."/>
        </authorList>
    </citation>
    <scope>NUCLEOTIDE SEQUENCE [LARGE SCALE GENOMIC DNA]</scope>
    <source>
        <strain evidence="10 11">DSM 2631</strain>
    </source>
</reference>
<feature type="region of interest" description="Disordered" evidence="7">
    <location>
        <begin position="235"/>
        <end position="283"/>
    </location>
</feature>
<comment type="similarity">
    <text evidence="2">Belongs to the FliN/MopA/SpaO family.</text>
</comment>
<comment type="subcellular location">
    <subcellularLocation>
        <location evidence="1">Cell membrane</location>
        <topology evidence="1">Peripheral membrane protein</topology>
        <orientation evidence="1">Cytoplasmic side</orientation>
    </subcellularLocation>
</comment>
<dbReference type="NCBIfam" id="TIGR02480">
    <property type="entry name" value="fliN"/>
    <property type="match status" value="1"/>
</dbReference>
<dbReference type="GO" id="GO:0005886">
    <property type="term" value="C:plasma membrane"/>
    <property type="evidence" value="ECO:0007669"/>
    <property type="project" value="UniProtKB-SubCell"/>
</dbReference>
<dbReference type="GO" id="GO:0006935">
    <property type="term" value="P:chemotaxis"/>
    <property type="evidence" value="ECO:0007669"/>
    <property type="project" value="UniProtKB-KW"/>
</dbReference>
<dbReference type="PANTHER" id="PTHR43484">
    <property type="match status" value="1"/>
</dbReference>
<evidence type="ECO:0000259" key="8">
    <source>
        <dbReference type="Pfam" id="PF01052"/>
    </source>
</evidence>
<dbReference type="Proteomes" id="UP000184035">
    <property type="component" value="Unassembled WGS sequence"/>
</dbReference>
<evidence type="ECO:0000259" key="9">
    <source>
        <dbReference type="Pfam" id="PF04509"/>
    </source>
</evidence>
<dbReference type="STRING" id="1533.SAMN05443638_10596"/>
<evidence type="ECO:0000256" key="3">
    <source>
        <dbReference type="ARBA" id="ARBA00022475"/>
    </source>
</evidence>
<evidence type="ECO:0000256" key="7">
    <source>
        <dbReference type="SAM" id="MobiDB-lite"/>
    </source>
</evidence>
<dbReference type="GO" id="GO:0016787">
    <property type="term" value="F:hydrolase activity"/>
    <property type="evidence" value="ECO:0007669"/>
    <property type="project" value="InterPro"/>
</dbReference>
<evidence type="ECO:0000313" key="11">
    <source>
        <dbReference type="Proteomes" id="UP000184035"/>
    </source>
</evidence>
<dbReference type="CDD" id="cd17907">
    <property type="entry name" value="FliY_FliN-Y"/>
    <property type="match status" value="1"/>
</dbReference>
<dbReference type="RefSeq" id="WP_072893702.1">
    <property type="nucleotide sequence ID" value="NZ_FQVM01000005.1"/>
</dbReference>
<dbReference type="InterPro" id="IPR036429">
    <property type="entry name" value="SpoA-like_sf"/>
</dbReference>